<keyword evidence="2" id="KW-1185">Reference proteome</keyword>
<dbReference type="Proteomes" id="UP000003835">
    <property type="component" value="Unassembled WGS sequence"/>
</dbReference>
<dbReference type="EMBL" id="DS989861">
    <property type="protein sequence ID" value="EDX72897.1"/>
    <property type="molecule type" value="Genomic_DNA"/>
</dbReference>
<reference evidence="1 2" key="1">
    <citation type="submission" date="2008-07" db="EMBL/GenBank/DDBJ databases">
        <authorList>
            <person name="Tandeau de Marsac N."/>
            <person name="Ferriera S."/>
            <person name="Johnson J."/>
            <person name="Kravitz S."/>
            <person name="Beeson K."/>
            <person name="Sutton G."/>
            <person name="Rogers Y.-H."/>
            <person name="Friedman R."/>
            <person name="Frazier M."/>
            <person name="Venter J.C."/>
        </authorList>
    </citation>
    <scope>NUCLEOTIDE SEQUENCE [LARGE SCALE GENOMIC DNA]</scope>
    <source>
        <strain evidence="1 2">PCC 7420</strain>
    </source>
</reference>
<organism evidence="1 2">
    <name type="scientific">Coleofasciculus chthonoplastes PCC 7420</name>
    <dbReference type="NCBI Taxonomy" id="118168"/>
    <lineage>
        <taxon>Bacteria</taxon>
        <taxon>Bacillati</taxon>
        <taxon>Cyanobacteriota</taxon>
        <taxon>Cyanophyceae</taxon>
        <taxon>Coleofasciculales</taxon>
        <taxon>Coleofasciculaceae</taxon>
        <taxon>Coleofasciculus</taxon>
    </lineage>
</organism>
<dbReference type="AlphaFoldDB" id="B4VZ59"/>
<name>B4VZ59_9CYAN</name>
<sequence>MGVSILYSLLPVAYSLFPLRNLKSKFNGSTAYDSSQN</sequence>
<gene>
    <name evidence="1" type="ORF">MC7420_3343</name>
</gene>
<accession>B4VZ59</accession>
<proteinExistence type="predicted"/>
<evidence type="ECO:0000313" key="2">
    <source>
        <dbReference type="Proteomes" id="UP000003835"/>
    </source>
</evidence>
<evidence type="ECO:0000313" key="1">
    <source>
        <dbReference type="EMBL" id="EDX72897.1"/>
    </source>
</evidence>
<dbReference type="HOGENOM" id="CLU_3342491_0_0_3"/>
<protein>
    <submittedName>
        <fullName evidence="1">Uncharacterized protein</fullName>
    </submittedName>
</protein>